<dbReference type="InterPro" id="IPR038404">
    <property type="entry name" value="TRAP_DctP_sf"/>
</dbReference>
<dbReference type="PANTHER" id="PTHR33376">
    <property type="match status" value="1"/>
</dbReference>
<evidence type="ECO:0000313" key="4">
    <source>
        <dbReference type="Proteomes" id="UP000037392"/>
    </source>
</evidence>
<dbReference type="Pfam" id="PF03480">
    <property type="entry name" value="DctP"/>
    <property type="match status" value="1"/>
</dbReference>
<dbReference type="Gene3D" id="3.40.190.170">
    <property type="entry name" value="Bacterial extracellular solute-binding protein, family 7"/>
    <property type="match status" value="1"/>
</dbReference>
<dbReference type="PROSITE" id="PS51257">
    <property type="entry name" value="PROKAR_LIPOPROTEIN"/>
    <property type="match status" value="1"/>
</dbReference>
<comment type="caution">
    <text evidence="3">The sequence shown here is derived from an EMBL/GenBank/DDBJ whole genome shotgun (WGS) entry which is preliminary data.</text>
</comment>
<dbReference type="RefSeq" id="WP_007861807.1">
    <property type="nucleotide sequence ID" value="NZ_KQ235875.1"/>
</dbReference>
<dbReference type="InterPro" id="IPR018389">
    <property type="entry name" value="DctP_fam"/>
</dbReference>
<dbReference type="PANTHER" id="PTHR33376:SF15">
    <property type="entry name" value="BLL6794 PROTEIN"/>
    <property type="match status" value="1"/>
</dbReference>
<proteinExistence type="predicted"/>
<evidence type="ECO:0000256" key="2">
    <source>
        <dbReference type="SAM" id="SignalP"/>
    </source>
</evidence>
<evidence type="ECO:0000313" key="3">
    <source>
        <dbReference type="EMBL" id="KMW11060.1"/>
    </source>
</evidence>
<dbReference type="EMBL" id="ADLK01000056">
    <property type="protein sequence ID" value="KMW11060.1"/>
    <property type="molecule type" value="Genomic_DNA"/>
</dbReference>
<dbReference type="CDD" id="cd13603">
    <property type="entry name" value="PBP2_TRAP_Siap_TeaA_like"/>
    <property type="match status" value="1"/>
</dbReference>
<dbReference type="GeneID" id="93162900"/>
<sequence length="363" mass="39817">MKKRLAVIISVVLSASMLFGCGSGSGATPATQAAEAGGKDTQAAAAGSKEAAAAGETVKLKYDLTVSLDHPWGQAATEFKKRLEEKSGGRFVVEIYPSSSSGSEADSLAGMLVGTTDMTMSGGSFNGYAPSATLLEAPWAYNSEEDVQNMVESEIGTSIKNDFETAGFHVLWYQLRGARQLTSNVPINTPADLSGRKMRMSGNTLHTNMWNSAGAVCSSIALGETFNALSQGVVEMQENPYDMIYDNSFYEVQTYVNETNHVYSTILNLISADLYNGLDDEMKGWLEETSREMQQWTNDYYYEHKDDYRQKCIDAGMIINTEVDREAVREAMSPVIQSYLEDQGAELWDMYQKICEMSEANAK</sequence>
<dbReference type="GO" id="GO:0055085">
    <property type="term" value="P:transmembrane transport"/>
    <property type="evidence" value="ECO:0007669"/>
    <property type="project" value="InterPro"/>
</dbReference>
<feature type="chain" id="PRO_5039453491" evidence="2">
    <location>
        <begin position="21"/>
        <end position="363"/>
    </location>
</feature>
<dbReference type="AlphaFoldDB" id="A0A0J9E609"/>
<evidence type="ECO:0000256" key="1">
    <source>
        <dbReference type="ARBA" id="ARBA00022729"/>
    </source>
</evidence>
<dbReference type="PIRSF" id="PIRSF006470">
    <property type="entry name" value="DctB"/>
    <property type="match status" value="1"/>
</dbReference>
<dbReference type="InterPro" id="IPR004682">
    <property type="entry name" value="TRAP_DctP"/>
</dbReference>
<dbReference type="NCBIfam" id="TIGR00787">
    <property type="entry name" value="dctP"/>
    <property type="match status" value="1"/>
</dbReference>
<feature type="signal peptide" evidence="2">
    <location>
        <begin position="1"/>
        <end position="20"/>
    </location>
</feature>
<reference evidence="3 4" key="1">
    <citation type="submission" date="2011-04" db="EMBL/GenBank/DDBJ databases">
        <title>The Genome Sequence of Clostridium citroniae WAL-19142.</title>
        <authorList>
            <consortium name="The Broad Institute Genome Sequencing Platform"/>
            <person name="Earl A."/>
            <person name="Ward D."/>
            <person name="Feldgarden M."/>
            <person name="Gevers D."/>
            <person name="Warren Y.A."/>
            <person name="Tyrrell K.L."/>
            <person name="Citron D.M."/>
            <person name="Goldstein E.J."/>
            <person name="Daigneault M."/>
            <person name="Allen-Vercoe E."/>
            <person name="Young S.K."/>
            <person name="Zeng Q."/>
            <person name="Gargeya S."/>
            <person name="Fitzgerald M."/>
            <person name="Haas B."/>
            <person name="Abouelleil A."/>
            <person name="Alvarado L."/>
            <person name="Arachchi H.M."/>
            <person name="Berlin A."/>
            <person name="Brown A."/>
            <person name="Chapman S.B."/>
            <person name="Chen Z."/>
            <person name="Dunbar C."/>
            <person name="Freedman E."/>
            <person name="Gearin G."/>
            <person name="Gellesch M."/>
            <person name="Goldberg J."/>
            <person name="Griggs A."/>
            <person name="Gujja S."/>
            <person name="Heilman E.R."/>
            <person name="Heiman D."/>
            <person name="Howarth C."/>
            <person name="Larson L."/>
            <person name="Lui A."/>
            <person name="MacDonald P.J."/>
            <person name="Mehta T."/>
            <person name="Montmayeur A."/>
            <person name="Murphy C."/>
            <person name="Neiman D."/>
            <person name="Pearson M."/>
            <person name="Priest M."/>
            <person name="Roberts A."/>
            <person name="Saif S."/>
            <person name="Shea T."/>
            <person name="Shenoy N."/>
            <person name="Sisk P."/>
            <person name="Stolte C."/>
            <person name="Sykes S."/>
            <person name="White J."/>
            <person name="Yandava C."/>
            <person name="Wortman J."/>
            <person name="Nusbaum C."/>
            <person name="Birren B."/>
        </authorList>
    </citation>
    <scope>NUCLEOTIDE SEQUENCE [LARGE SCALE GENOMIC DNA]</scope>
    <source>
        <strain evidence="3 4">WAL-19142</strain>
    </source>
</reference>
<accession>A0A0J9E609</accession>
<name>A0A0J9E609_9FIRM</name>
<dbReference type="GO" id="GO:0030288">
    <property type="term" value="C:outer membrane-bounded periplasmic space"/>
    <property type="evidence" value="ECO:0007669"/>
    <property type="project" value="InterPro"/>
</dbReference>
<protein>
    <submittedName>
        <fullName evidence="3">Uncharacterized protein</fullName>
    </submittedName>
</protein>
<gene>
    <name evidence="3" type="ORF">HMPREF9470_00347</name>
</gene>
<keyword evidence="1 2" id="KW-0732">Signal</keyword>
<dbReference type="NCBIfam" id="NF037995">
    <property type="entry name" value="TRAP_S1"/>
    <property type="match status" value="1"/>
</dbReference>
<organism evidence="3 4">
    <name type="scientific">[Clostridium] citroniae WAL-19142</name>
    <dbReference type="NCBI Taxonomy" id="742734"/>
    <lineage>
        <taxon>Bacteria</taxon>
        <taxon>Bacillati</taxon>
        <taxon>Bacillota</taxon>
        <taxon>Clostridia</taxon>
        <taxon>Lachnospirales</taxon>
        <taxon>Lachnospiraceae</taxon>
        <taxon>Enterocloster</taxon>
    </lineage>
</organism>
<dbReference type="PATRIC" id="fig|742734.4.peg.371"/>
<dbReference type="Proteomes" id="UP000037392">
    <property type="component" value="Unassembled WGS sequence"/>
</dbReference>